<name>A0AAD7AEM6_9AGAR</name>
<gene>
    <name evidence="1" type="ORF">DFH08DRAFT_1047573</name>
</gene>
<protein>
    <submittedName>
        <fullName evidence="1">Uncharacterized protein</fullName>
    </submittedName>
</protein>
<sequence>MMVTEIEAGLSPLKASDDPLRVEKDETEVKRRVCPSAGPAARGAAVGNVEQSVAGIQAGVAAGEAEGAIRANAYACRTLTPHCRAEGAALVVLAAAIVFTGVEALDVSGCGNGVAGSGATATRLAMNRALGEGAHAGRVVVVLGWHRGSVVAPQREATAARVKKERDSCVLNWICVGWMWNEWLLFRIAVAFYMFSREDSLALATAKLSPGLLLPGSQQYSRASKVGCRGAKIIKNGRGHIASRRWPLPESLTYMIGDRGDSVRRIRMAEVDYRRDDDAGELRRIQYDNPASQFQPGRLKLNAFLAQDGTTTCVPINEVAVVARQVPVEFGVVFVKYCEWFLLRLKPEGRPPKTQSLVTRERPRAAQI</sequence>
<evidence type="ECO:0000313" key="1">
    <source>
        <dbReference type="EMBL" id="KAJ7356713.1"/>
    </source>
</evidence>
<dbReference type="EMBL" id="JARIHO010000008">
    <property type="protein sequence ID" value="KAJ7356713.1"/>
    <property type="molecule type" value="Genomic_DNA"/>
</dbReference>
<reference evidence="1" key="1">
    <citation type="submission" date="2023-03" db="EMBL/GenBank/DDBJ databases">
        <title>Massive genome expansion in bonnet fungi (Mycena s.s.) driven by repeated elements and novel gene families across ecological guilds.</title>
        <authorList>
            <consortium name="Lawrence Berkeley National Laboratory"/>
            <person name="Harder C.B."/>
            <person name="Miyauchi S."/>
            <person name="Viragh M."/>
            <person name="Kuo A."/>
            <person name="Thoen E."/>
            <person name="Andreopoulos B."/>
            <person name="Lu D."/>
            <person name="Skrede I."/>
            <person name="Drula E."/>
            <person name="Henrissat B."/>
            <person name="Morin E."/>
            <person name="Kohler A."/>
            <person name="Barry K."/>
            <person name="LaButti K."/>
            <person name="Morin E."/>
            <person name="Salamov A."/>
            <person name="Lipzen A."/>
            <person name="Mereny Z."/>
            <person name="Hegedus B."/>
            <person name="Baldrian P."/>
            <person name="Stursova M."/>
            <person name="Weitz H."/>
            <person name="Taylor A."/>
            <person name="Grigoriev I.V."/>
            <person name="Nagy L.G."/>
            <person name="Martin F."/>
            <person name="Kauserud H."/>
        </authorList>
    </citation>
    <scope>NUCLEOTIDE SEQUENCE</scope>
    <source>
        <strain evidence="1">CBHHK002</strain>
    </source>
</reference>
<organism evidence="1 2">
    <name type="scientific">Mycena albidolilacea</name>
    <dbReference type="NCBI Taxonomy" id="1033008"/>
    <lineage>
        <taxon>Eukaryota</taxon>
        <taxon>Fungi</taxon>
        <taxon>Dikarya</taxon>
        <taxon>Basidiomycota</taxon>
        <taxon>Agaricomycotina</taxon>
        <taxon>Agaricomycetes</taxon>
        <taxon>Agaricomycetidae</taxon>
        <taxon>Agaricales</taxon>
        <taxon>Marasmiineae</taxon>
        <taxon>Mycenaceae</taxon>
        <taxon>Mycena</taxon>
    </lineage>
</organism>
<keyword evidence="2" id="KW-1185">Reference proteome</keyword>
<accession>A0AAD7AEM6</accession>
<dbReference type="AlphaFoldDB" id="A0AAD7AEM6"/>
<dbReference type="Proteomes" id="UP001218218">
    <property type="component" value="Unassembled WGS sequence"/>
</dbReference>
<comment type="caution">
    <text evidence="1">The sequence shown here is derived from an EMBL/GenBank/DDBJ whole genome shotgun (WGS) entry which is preliminary data.</text>
</comment>
<proteinExistence type="predicted"/>
<evidence type="ECO:0000313" key="2">
    <source>
        <dbReference type="Proteomes" id="UP001218218"/>
    </source>
</evidence>